<feature type="region of interest" description="Disordered" evidence="6">
    <location>
        <begin position="134"/>
        <end position="164"/>
    </location>
</feature>
<dbReference type="STRING" id="483913.AN935_09480"/>
<evidence type="ECO:0000256" key="3">
    <source>
        <dbReference type="ARBA" id="ARBA00022692"/>
    </source>
</evidence>
<comment type="subcellular location">
    <subcellularLocation>
        <location evidence="1">Membrane</location>
        <topology evidence="1">Multi-pass membrane protein</topology>
    </subcellularLocation>
</comment>
<name>A0A0D1JJX8_BACIU</name>
<evidence type="ECO:0000313" key="9">
    <source>
        <dbReference type="EMBL" id="KIU12839.1"/>
    </source>
</evidence>
<evidence type="ECO:0000256" key="1">
    <source>
        <dbReference type="ARBA" id="ARBA00004141"/>
    </source>
</evidence>
<dbReference type="Pfam" id="PF04138">
    <property type="entry name" value="GtrA_DPMS_TM"/>
    <property type="match status" value="1"/>
</dbReference>
<evidence type="ECO:0000256" key="7">
    <source>
        <dbReference type="SAM" id="Phobius"/>
    </source>
</evidence>
<dbReference type="PANTHER" id="PTHR38459">
    <property type="entry name" value="PROPHAGE BACTOPRENOL-LINKED GLUCOSE TRANSLOCASE HOMOLOG"/>
    <property type="match status" value="1"/>
</dbReference>
<dbReference type="AlphaFoldDB" id="A0A0D1JJX8"/>
<dbReference type="PANTHER" id="PTHR38459:SF1">
    <property type="entry name" value="PROPHAGE BACTOPRENOL-LINKED GLUCOSE TRANSLOCASE HOMOLOG"/>
    <property type="match status" value="1"/>
</dbReference>
<dbReference type="EMBL" id="JXBC01000002">
    <property type="protein sequence ID" value="KIU12839.1"/>
    <property type="molecule type" value="Genomic_DNA"/>
</dbReference>
<gene>
    <name evidence="9" type="ORF">SC09_Contig19orf01428</name>
</gene>
<evidence type="ECO:0000256" key="2">
    <source>
        <dbReference type="ARBA" id="ARBA00009399"/>
    </source>
</evidence>
<dbReference type="InterPro" id="IPR007267">
    <property type="entry name" value="GtrA_DPMS_TM"/>
</dbReference>
<feature type="domain" description="GtrA/DPMS transmembrane" evidence="8">
    <location>
        <begin position="11"/>
        <end position="124"/>
    </location>
</feature>
<evidence type="ECO:0000259" key="8">
    <source>
        <dbReference type="Pfam" id="PF04138"/>
    </source>
</evidence>
<keyword evidence="3 7" id="KW-0812">Transmembrane</keyword>
<dbReference type="Proteomes" id="UP000032247">
    <property type="component" value="Unassembled WGS sequence"/>
</dbReference>
<dbReference type="InterPro" id="IPR051401">
    <property type="entry name" value="GtrA_CellWall_Glycosyl"/>
</dbReference>
<evidence type="ECO:0000256" key="6">
    <source>
        <dbReference type="SAM" id="MobiDB-lite"/>
    </source>
</evidence>
<evidence type="ECO:0000313" key="10">
    <source>
        <dbReference type="Proteomes" id="UP000032247"/>
    </source>
</evidence>
<feature type="transmembrane region" description="Helical" evidence="7">
    <location>
        <begin position="12"/>
        <end position="30"/>
    </location>
</feature>
<comment type="similarity">
    <text evidence="2">Belongs to the GtrA family.</text>
</comment>
<protein>
    <submittedName>
        <fullName evidence="9">Conserved membrane protein</fullName>
    </submittedName>
</protein>
<sequence length="164" mass="17939">MLKEKLKTLGRFCTVGVGNTLIDFGVFFLLTACHVSYLPAQICSYTAGIVNSYVWNRNWTFCVIGKADGKEIVRFLMINIAASGITFLLLYLFQNCGCSLLVSKLAATIGGMMMNFIGNRIWVFGDSLKNTGSGVRMNEKKSEKSGYSRSGFRNEISAGDKGAA</sequence>
<feature type="compositionally biased region" description="Basic and acidic residues" evidence="6">
    <location>
        <begin position="137"/>
        <end position="146"/>
    </location>
</feature>
<evidence type="ECO:0000256" key="5">
    <source>
        <dbReference type="ARBA" id="ARBA00023136"/>
    </source>
</evidence>
<organism evidence="9 10">
    <name type="scientific">Bacillus subtilis</name>
    <dbReference type="NCBI Taxonomy" id="1423"/>
    <lineage>
        <taxon>Bacteria</taxon>
        <taxon>Bacillati</taxon>
        <taxon>Bacillota</taxon>
        <taxon>Bacilli</taxon>
        <taxon>Bacillales</taxon>
        <taxon>Bacillaceae</taxon>
        <taxon>Bacillus</taxon>
    </lineage>
</organism>
<dbReference type="GO" id="GO:0005886">
    <property type="term" value="C:plasma membrane"/>
    <property type="evidence" value="ECO:0007669"/>
    <property type="project" value="TreeGrafter"/>
</dbReference>
<proteinExistence type="inferred from homology"/>
<accession>A0A0D1JJX8</accession>
<dbReference type="PATRIC" id="fig|1423.173.peg.1723"/>
<feature type="transmembrane region" description="Helical" evidence="7">
    <location>
        <begin position="75"/>
        <end position="93"/>
    </location>
</feature>
<comment type="caution">
    <text evidence="9">The sequence shown here is derived from an EMBL/GenBank/DDBJ whole genome shotgun (WGS) entry which is preliminary data.</text>
</comment>
<keyword evidence="4 7" id="KW-1133">Transmembrane helix</keyword>
<evidence type="ECO:0000256" key="4">
    <source>
        <dbReference type="ARBA" id="ARBA00022989"/>
    </source>
</evidence>
<reference evidence="9 10" key="1">
    <citation type="submission" date="2014-12" db="EMBL/GenBank/DDBJ databases">
        <title>Comparative genome analysis of Bacillus coagulans HM-08, Clostridium butyricum HM-68, Bacillus subtilis HM-66 and Bacillus licheniformis BL-09.</title>
        <authorList>
            <person name="Zhang H."/>
        </authorList>
    </citation>
    <scope>NUCLEOTIDE SEQUENCE [LARGE SCALE GENOMIC DNA]</scope>
    <source>
        <strain evidence="9 10">HM-66</strain>
    </source>
</reference>
<keyword evidence="5 7" id="KW-0472">Membrane</keyword>
<dbReference type="GO" id="GO:0000271">
    <property type="term" value="P:polysaccharide biosynthetic process"/>
    <property type="evidence" value="ECO:0007669"/>
    <property type="project" value="InterPro"/>
</dbReference>